<dbReference type="KEGG" id="prn:BW723_13760"/>
<organism evidence="1 2">
    <name type="scientific">Polaribacter reichenbachii</name>
    <dbReference type="NCBI Taxonomy" id="996801"/>
    <lineage>
        <taxon>Bacteria</taxon>
        <taxon>Pseudomonadati</taxon>
        <taxon>Bacteroidota</taxon>
        <taxon>Flavobacteriia</taxon>
        <taxon>Flavobacteriales</taxon>
        <taxon>Flavobacteriaceae</taxon>
    </lineage>
</organism>
<sequence length="171" mass="19743">MSCQKQSEISKNFNCETSVFNNLETVDDVKDLFSLDIPENWKTNLYQDEVQSSIFTADTTKQLTETMLLDVTFIQNKIAFNDAFILQQEQENLAKGLIKTKSKQILLLEKSSLYLYFKGKKGKFNYQVCNIFIKVNESNFVLAKAEVYGDSLVNNRFCEAFSLIENIKLKK</sequence>
<gene>
    <name evidence="1" type="ORF">LPB301_08020</name>
</gene>
<evidence type="ECO:0008006" key="3">
    <source>
        <dbReference type="Google" id="ProtNLM"/>
    </source>
</evidence>
<keyword evidence="2" id="KW-1185">Reference proteome</keyword>
<dbReference type="STRING" id="996801.BW723_13760"/>
<accession>A0A1B8U1N0</accession>
<protein>
    <recommendedName>
        <fullName evidence="3">PsbP C-terminal domain-containing protein</fullName>
    </recommendedName>
</protein>
<comment type="caution">
    <text evidence="1">The sequence shown here is derived from an EMBL/GenBank/DDBJ whole genome shotgun (WGS) entry which is preliminary data.</text>
</comment>
<dbReference type="EMBL" id="LSFL01000029">
    <property type="protein sequence ID" value="OBY65752.1"/>
    <property type="molecule type" value="Genomic_DNA"/>
</dbReference>
<dbReference type="AlphaFoldDB" id="A0A1B8U1N0"/>
<evidence type="ECO:0000313" key="2">
    <source>
        <dbReference type="Proteomes" id="UP000092612"/>
    </source>
</evidence>
<proteinExistence type="predicted"/>
<dbReference type="Proteomes" id="UP000092612">
    <property type="component" value="Unassembled WGS sequence"/>
</dbReference>
<evidence type="ECO:0000313" key="1">
    <source>
        <dbReference type="EMBL" id="OBY65752.1"/>
    </source>
</evidence>
<name>A0A1B8U1N0_9FLAO</name>
<reference evidence="2" key="1">
    <citation type="submission" date="2016-02" db="EMBL/GenBank/DDBJ databases">
        <title>Paenibacillus sp. LPB0068, isolated from Crassostrea gigas.</title>
        <authorList>
            <person name="Shin S.-K."/>
            <person name="Yi H."/>
        </authorList>
    </citation>
    <scope>NUCLEOTIDE SEQUENCE [LARGE SCALE GENOMIC DNA]</scope>
    <source>
        <strain evidence="2">KCTC 23969</strain>
    </source>
</reference>